<dbReference type="Pfam" id="PF25785">
    <property type="entry name" value="TPR"/>
    <property type="match status" value="1"/>
</dbReference>
<feature type="region of interest" description="Disordered" evidence="5">
    <location>
        <begin position="95"/>
        <end position="117"/>
    </location>
</feature>
<dbReference type="GO" id="GO:0006406">
    <property type="term" value="P:mRNA export from nucleus"/>
    <property type="evidence" value="ECO:0007669"/>
    <property type="project" value="TreeGrafter"/>
</dbReference>
<keyword evidence="3" id="KW-0539">Nucleus</keyword>
<evidence type="ECO:0000313" key="10">
    <source>
        <dbReference type="Proteomes" id="UP001201980"/>
    </source>
</evidence>
<dbReference type="PANTHER" id="PTHR18898">
    <property type="entry name" value="NUCLEOPROTEIN TPR-RELATED"/>
    <property type="match status" value="1"/>
</dbReference>
<dbReference type="GO" id="GO:0005643">
    <property type="term" value="C:nuclear pore"/>
    <property type="evidence" value="ECO:0007669"/>
    <property type="project" value="TreeGrafter"/>
</dbReference>
<protein>
    <recommendedName>
        <fullName evidence="11">Nucleoprotein TPR/MLP1 domain-containing protein</fullName>
    </recommendedName>
</protein>
<dbReference type="InterPro" id="IPR012929">
    <property type="entry name" value="Nucleoprot-TPR/MLP1-2_dom"/>
</dbReference>
<feature type="coiled-coil region" evidence="4">
    <location>
        <begin position="1548"/>
        <end position="1589"/>
    </location>
</feature>
<dbReference type="InterPro" id="IPR057577">
    <property type="entry name" value="Nucleoprot-TPR/MLP1_dom"/>
</dbReference>
<evidence type="ECO:0000259" key="7">
    <source>
        <dbReference type="Pfam" id="PF25481"/>
    </source>
</evidence>
<comment type="caution">
    <text evidence="9">The sequence shown here is derived from an EMBL/GenBank/DDBJ whole genome shotgun (WGS) entry which is preliminary data.</text>
</comment>
<feature type="domain" description="NUA/TPR/MLP1-2-like" evidence="8">
    <location>
        <begin position="482"/>
        <end position="594"/>
    </location>
</feature>
<dbReference type="Pfam" id="PF07926">
    <property type="entry name" value="TPR_MLP1_2"/>
    <property type="match status" value="1"/>
</dbReference>
<sequence length="2019" mass="225793">MAAAAVDVGYLAQHLSVPESNLSALIDAPTAELVTAVLEAVSQKAQEFDELSAEKLQAEIGLETQTRGFENYTQVLKTSAEEARKEVETLRNKLQEEESRRQSLENQLQNLQSSSSTSVAQVEELQSRIARLEESKAEAFSLVDTKNKANDSLGEDLQKLHQKNVALTQEVNNLQKTAQTAQSSLNSAKFKEQSLQQEVDLASRNNEWFEQELKTKSDEYLKYRKEKGARIAELQRLNDDLNSNMVLLTSTNQQLRSRLADSQQKTDDAFAKIQQLNEAAANTQQNFNQERESHARLVELKEQQTETYKKRTRELEHRVEQLKDDAEAEILQIRKELEQTRQERDECEQKIRENEEELNDLRVRLSNQAQPGSRPQTPRNGSFANIGSPFGGTPGSIRSKGLRSTSDYLDEMYRLKGQLVTEKKTNAELRSQVDDVLATLEAKGPEIQELHDEKERLEAENEKMTHLADGAFKNRDEAKKAARKAESMANTTKAEVNILQSQLRDLSTQLQMLLFNQAAHEKGLNQLSLEEAQQLERLSKGEAAEGSLDDLSDTHQFISRQYVVYKEISELQTQNQELLRVTRELANQMESEEALEAKQLAAQEHEELQKLRDTNEILRDEVKSLQVRNNTYIQERDIFRRMAQQKASAGDIASVLGGSVDGSHQGGVLASIESNPEEPDYAGLLRELQENFDAYRTEQAVDRKTLKVQSQKLVEEKNLLQTELARISSQLTLAHERYEMLQSNFTATKNENVELQRRSQNLSESAAKQDAAIQKLAEEHVEDRAMLETMRSENANLKAEKNLWKDIQDRLNQSNESLSQEKAQLNALLTSQQRIQNERDLSDSEDRRRLQNQIDSLNNELAATKKKLAEQMEESKNLQLRKEFDARTFQARIDELSKSLSQGREEHVATKTSRDYLQARVNELAVQLRNAEDRAERLVPIPSSRPRPAVNGEQSSSEESEARIQELADEVAEVKRDLDLANAHLENAKAQTGQYRELLEAAEQDLQSVTETQDQYRQEMEAVAAAKESTIKELEQRVEDMSTELATSNRELSSLRDTQAEVARRYEDEKAMMEEDIKRLKGAEERYNEMVRCHRQDLRAQAEIATKAQQDYEVELVKHAEAAKTLQTIRVEYNKLKTESASLRAEAESAKHTLVENERSWEERRKALEQEISELKTRRDEANKTSSLLQQEYNKVIARIDDLQQNRSSTRVADGSSADESASNLQEINSYLRREKEILEVQFDLKVQEAKRLQQQLDYTQSQLDETRLKLDEERRTQSDSGRSSMAHKELMEKLNELNLFRESSATLRNELRQAEAQIEKKNARIQELESQIQPFEARVDELDGQKSFMEQEVKQLQEDRDRWQKRTEGILTKYGRADPEEVEQLKQSVSSLEAERDALKEKQQPLQAKVDELEANLEASAKAAEERRDTMKANMTRQFKERSNALSAARNAANAEKEQALAAKAEIETQLGSANSELSATKEQLRLSQQERLSLEQQFNNMKHQVEVLQQDVETGKTASAPGPSESAPSSDAAPATEVSPDLERKLADATAQLAVITSARNTAEQELESLRAQLQTAVSERDDALAKLQSQALDTTEATMQNGSSAEAGGSSLSDQEREELLAKIAAAEAEIEEATKHAEEVIKTRSEKMKTALNSKLQSTREQAEKEKAEFKTQMEKELQVRLDQEKVIWMAENKAGESSASAMPATPAKPDPAAPQIPTGSTPDTGVSRPSVEALNKLSDAEMRDLISKSATAKSIIRMNIKKGIDAEVVKMKAENTPKEGGVSPGEVEAKVVAAREQAVMMESKKSNLRINMAENKFRAAQCKINVVETAAKETPQKPVVEVWEAAKTAKPHQNNAQGAGPASAISTPVKAAPAPVPATEEKKPQESTTPKPATTNPFAKGAEPAKETAAAPSLENPFGSGIPVPATANKDDDGASATGPQRLSSLPMPATRGGGNQRGRGVYQAPRGGGRGGRGGRGGLNPSADNFAPGNKRPRGDGEAGANKRQRGGAAAGH</sequence>
<proteinExistence type="predicted"/>
<feature type="compositionally biased region" description="Gly residues" evidence="5">
    <location>
        <begin position="1972"/>
        <end position="1984"/>
    </location>
</feature>
<dbReference type="Pfam" id="PF25481">
    <property type="entry name" value="Nucleoprot-TPR"/>
    <property type="match status" value="1"/>
</dbReference>
<evidence type="ECO:0000256" key="3">
    <source>
        <dbReference type="ARBA" id="ARBA00023242"/>
    </source>
</evidence>
<feature type="coiled-coil region" evidence="4">
    <location>
        <begin position="703"/>
        <end position="758"/>
    </location>
</feature>
<feature type="region of interest" description="Disordered" evidence="5">
    <location>
        <begin position="1597"/>
        <end position="1620"/>
    </location>
</feature>
<evidence type="ECO:0000259" key="6">
    <source>
        <dbReference type="Pfam" id="PF07926"/>
    </source>
</evidence>
<gene>
    <name evidence="9" type="ORF">MKZ38_004465</name>
</gene>
<feature type="region of interest" description="Disordered" evidence="5">
    <location>
        <begin position="1699"/>
        <end position="1734"/>
    </location>
</feature>
<evidence type="ECO:0000256" key="5">
    <source>
        <dbReference type="SAM" id="MobiDB-lite"/>
    </source>
</evidence>
<dbReference type="EMBL" id="JAKWBI020000025">
    <property type="protein sequence ID" value="KAJ2905788.1"/>
    <property type="molecule type" value="Genomic_DNA"/>
</dbReference>
<dbReference type="Gene3D" id="1.10.287.1490">
    <property type="match status" value="1"/>
</dbReference>
<feature type="region of interest" description="Disordered" evidence="5">
    <location>
        <begin position="366"/>
        <end position="402"/>
    </location>
</feature>
<reference evidence="9" key="1">
    <citation type="submission" date="2022-07" db="EMBL/GenBank/DDBJ databases">
        <title>Draft genome sequence of Zalerion maritima ATCC 34329, a (micro)plastics degrading marine fungus.</title>
        <authorList>
            <person name="Paco A."/>
            <person name="Goncalves M.F.M."/>
            <person name="Rocha-Santos T.A.P."/>
            <person name="Alves A."/>
        </authorList>
    </citation>
    <scope>NUCLEOTIDE SEQUENCE</scope>
    <source>
        <strain evidence="9">ATCC 34329</strain>
    </source>
</reference>
<feature type="compositionally biased region" description="Low complexity" evidence="5">
    <location>
        <begin position="104"/>
        <end position="117"/>
    </location>
</feature>
<feature type="coiled-coil region" evidence="4">
    <location>
        <begin position="447"/>
        <end position="509"/>
    </location>
</feature>
<dbReference type="InterPro" id="IPR057974">
    <property type="entry name" value="NUA/TPR/MLP1-2-like_dom"/>
</dbReference>
<dbReference type="SUPFAM" id="SSF58042">
    <property type="entry name" value="Outer membrane lipoprotein"/>
    <property type="match status" value="1"/>
</dbReference>
<feature type="region of interest" description="Disordered" evidence="5">
    <location>
        <begin position="1515"/>
        <end position="1547"/>
    </location>
</feature>
<feature type="coiled-coil region" evidence="4">
    <location>
        <begin position="1298"/>
        <end position="1513"/>
    </location>
</feature>
<dbReference type="PANTHER" id="PTHR18898:SF2">
    <property type="entry name" value="NUCLEOPROTEIN TPR"/>
    <property type="match status" value="1"/>
</dbReference>
<dbReference type="Proteomes" id="UP001201980">
    <property type="component" value="Unassembled WGS sequence"/>
</dbReference>
<feature type="compositionally biased region" description="Low complexity" evidence="5">
    <location>
        <begin position="1605"/>
        <end position="1616"/>
    </location>
</feature>
<feature type="compositionally biased region" description="Low complexity" evidence="5">
    <location>
        <begin position="1520"/>
        <end position="1537"/>
    </location>
</feature>
<feature type="coiled-coil region" evidence="4">
    <location>
        <begin position="224"/>
        <end position="364"/>
    </location>
</feature>
<evidence type="ECO:0000259" key="8">
    <source>
        <dbReference type="Pfam" id="PF25785"/>
    </source>
</evidence>
<feature type="compositionally biased region" description="Basic and acidic residues" evidence="5">
    <location>
        <begin position="1268"/>
        <end position="1278"/>
    </location>
</feature>
<keyword evidence="2 4" id="KW-0175">Coiled coil</keyword>
<feature type="domain" description="Nucleoprotein TPR/MPL1" evidence="7">
    <location>
        <begin position="183"/>
        <end position="260"/>
    </location>
</feature>
<feature type="coiled-coil region" evidence="4">
    <location>
        <begin position="787"/>
        <end position="881"/>
    </location>
</feature>
<accession>A0AAD5RXE2</accession>
<feature type="coiled-coil region" evidence="4">
    <location>
        <begin position="1620"/>
        <end position="1684"/>
    </location>
</feature>
<feature type="region of interest" description="Disordered" evidence="5">
    <location>
        <begin position="937"/>
        <end position="962"/>
    </location>
</feature>
<evidence type="ECO:0000256" key="1">
    <source>
        <dbReference type="ARBA" id="ARBA00004123"/>
    </source>
</evidence>
<dbReference type="GO" id="GO:0006606">
    <property type="term" value="P:protein import into nucleus"/>
    <property type="evidence" value="ECO:0007669"/>
    <property type="project" value="InterPro"/>
</dbReference>
<evidence type="ECO:0000313" key="9">
    <source>
        <dbReference type="EMBL" id="KAJ2905788.1"/>
    </source>
</evidence>
<feature type="coiled-coil region" evidence="4">
    <location>
        <begin position="568"/>
        <end position="635"/>
    </location>
</feature>
<evidence type="ECO:0000256" key="4">
    <source>
        <dbReference type="SAM" id="Coils"/>
    </source>
</evidence>
<evidence type="ECO:0008006" key="11">
    <source>
        <dbReference type="Google" id="ProtNLM"/>
    </source>
</evidence>
<keyword evidence="10" id="KW-1185">Reference proteome</keyword>
<feature type="region of interest" description="Disordered" evidence="5">
    <location>
        <begin position="1854"/>
        <end position="2019"/>
    </location>
</feature>
<comment type="subcellular location">
    <subcellularLocation>
        <location evidence="1">Nucleus</location>
    </subcellularLocation>
</comment>
<feature type="compositionally biased region" description="Polar residues" evidence="5">
    <location>
        <begin position="366"/>
        <end position="385"/>
    </location>
</feature>
<evidence type="ECO:0000256" key="2">
    <source>
        <dbReference type="ARBA" id="ARBA00023054"/>
    </source>
</evidence>
<feature type="compositionally biased region" description="Polar residues" evidence="5">
    <location>
        <begin position="1891"/>
        <end position="1902"/>
    </location>
</feature>
<feature type="domain" description="Nucleoprotein TPR/MLP1-2" evidence="6">
    <location>
        <begin position="1068"/>
        <end position="1191"/>
    </location>
</feature>
<feature type="region of interest" description="Disordered" evidence="5">
    <location>
        <begin position="1268"/>
        <end position="1288"/>
    </location>
</feature>
<dbReference type="GO" id="GO:0017056">
    <property type="term" value="F:structural constituent of nuclear pore"/>
    <property type="evidence" value="ECO:0007669"/>
    <property type="project" value="TreeGrafter"/>
</dbReference>
<name>A0AAD5RXE2_9PEZI</name>
<organism evidence="9 10">
    <name type="scientific">Zalerion maritima</name>
    <dbReference type="NCBI Taxonomy" id="339359"/>
    <lineage>
        <taxon>Eukaryota</taxon>
        <taxon>Fungi</taxon>
        <taxon>Dikarya</taxon>
        <taxon>Ascomycota</taxon>
        <taxon>Pezizomycotina</taxon>
        <taxon>Sordariomycetes</taxon>
        <taxon>Lulworthiomycetidae</taxon>
        <taxon>Lulworthiales</taxon>
        <taxon>Lulworthiaceae</taxon>
        <taxon>Zalerion</taxon>
    </lineage>
</organism>